<dbReference type="InterPro" id="IPR053779">
    <property type="entry name" value="GlpR"/>
</dbReference>
<dbReference type="KEGG" id="nod:FOH10_01320"/>
<feature type="compositionally biased region" description="Acidic residues" evidence="1">
    <location>
        <begin position="89"/>
        <end position="101"/>
    </location>
</feature>
<evidence type="ECO:0000256" key="1">
    <source>
        <dbReference type="SAM" id="MobiDB-lite"/>
    </source>
</evidence>
<accession>A0A516NFD2</accession>
<feature type="region of interest" description="Disordered" evidence="1">
    <location>
        <begin position="191"/>
        <end position="251"/>
    </location>
</feature>
<dbReference type="RefSeq" id="WP_143979302.1">
    <property type="nucleotide sequence ID" value="NZ_CP041695.1"/>
</dbReference>
<feature type="region of interest" description="Disordered" evidence="1">
    <location>
        <begin position="330"/>
        <end position="379"/>
    </location>
</feature>
<sequence length="410" mass="45359">MPNSILWIGLVVLWVFVLFPMLAGRHPRIRQTTDAALATRVLHRGDAKRLIRKRPAAGHDTDPDYVPTRRVEHPHTDDAEDRMTRSDDETATGDDDFEADREVDTVAAPNAESGADLDDEFVDSDEDRVEAADEFDADGPVNLDEAPVDADDVDDDERDAAYEADMLDDPHSDYDAESAPDYVAESAPDYVAGSASGADDSGLAADDEPGPAAARASAVMARIPAAPTPEPYDEDESEYDERDFIPSRRGRGGYDPEADAIARAARYRFRQRAVLGLACSVVLFAAGGLLVSSRVWGLCALSAAVLVGYLAYLRKQVRIEEDIRRRRAARLARNRHRGDADDDEEESPRRVVDHRSPDRESARTRLRRATLLEPDDEDPMFEHLEMFDAATARETRERAAGARMRRAVGE</sequence>
<dbReference type="GeneID" id="80331043"/>
<keyword evidence="2" id="KW-1133">Transmembrane helix</keyword>
<feature type="transmembrane region" description="Helical" evidence="2">
    <location>
        <begin position="273"/>
        <end position="289"/>
    </location>
</feature>
<evidence type="ECO:0008006" key="5">
    <source>
        <dbReference type="Google" id="ProtNLM"/>
    </source>
</evidence>
<protein>
    <recommendedName>
        <fullName evidence="5">Transmembrane protein</fullName>
    </recommendedName>
</protein>
<feature type="compositionally biased region" description="Acidic residues" evidence="1">
    <location>
        <begin position="231"/>
        <end position="241"/>
    </location>
</feature>
<feature type="compositionally biased region" description="Low complexity" evidence="1">
    <location>
        <begin position="192"/>
        <end position="225"/>
    </location>
</feature>
<keyword evidence="2" id="KW-0472">Membrane</keyword>
<feature type="compositionally biased region" description="Basic and acidic residues" evidence="1">
    <location>
        <begin position="57"/>
        <end position="88"/>
    </location>
</feature>
<feature type="compositionally biased region" description="Acidic residues" evidence="1">
    <location>
        <begin position="146"/>
        <end position="158"/>
    </location>
</feature>
<proteinExistence type="predicted"/>
<dbReference type="NCBIfam" id="NF045516">
    <property type="entry name" value="GlpR"/>
    <property type="match status" value="1"/>
</dbReference>
<evidence type="ECO:0000313" key="4">
    <source>
        <dbReference type="Proteomes" id="UP000317039"/>
    </source>
</evidence>
<organism evidence="3 4">
    <name type="scientific">Nocardia otitidiscaviarum</name>
    <dbReference type="NCBI Taxonomy" id="1823"/>
    <lineage>
        <taxon>Bacteria</taxon>
        <taxon>Bacillati</taxon>
        <taxon>Actinomycetota</taxon>
        <taxon>Actinomycetes</taxon>
        <taxon>Mycobacteriales</taxon>
        <taxon>Nocardiaceae</taxon>
        <taxon>Nocardia</taxon>
    </lineage>
</organism>
<feature type="compositionally biased region" description="Acidic residues" evidence="1">
    <location>
        <begin position="115"/>
        <end position="137"/>
    </location>
</feature>
<feature type="transmembrane region" description="Helical" evidence="2">
    <location>
        <begin position="295"/>
        <end position="313"/>
    </location>
</feature>
<gene>
    <name evidence="3" type="ORF">FOH10_01320</name>
</gene>
<name>A0A516NFD2_9NOCA</name>
<dbReference type="AlphaFoldDB" id="A0A516NFD2"/>
<feature type="region of interest" description="Disordered" evidence="1">
    <location>
        <begin position="53"/>
        <end position="177"/>
    </location>
</feature>
<keyword evidence="2" id="KW-0812">Transmembrane</keyword>
<evidence type="ECO:0000256" key="2">
    <source>
        <dbReference type="SAM" id="Phobius"/>
    </source>
</evidence>
<evidence type="ECO:0000313" key="3">
    <source>
        <dbReference type="EMBL" id="QDP77587.1"/>
    </source>
</evidence>
<feature type="transmembrane region" description="Helical" evidence="2">
    <location>
        <begin position="6"/>
        <end position="23"/>
    </location>
</feature>
<dbReference type="EMBL" id="CP041695">
    <property type="protein sequence ID" value="QDP77587.1"/>
    <property type="molecule type" value="Genomic_DNA"/>
</dbReference>
<feature type="compositionally biased region" description="Basic and acidic residues" evidence="1">
    <location>
        <begin position="347"/>
        <end position="363"/>
    </location>
</feature>
<dbReference type="Proteomes" id="UP000317039">
    <property type="component" value="Chromosome"/>
</dbReference>
<reference evidence="3 4" key="1">
    <citation type="submission" date="2019-07" db="EMBL/GenBank/DDBJ databases">
        <title>Complete Genome Sequence and Methylome Analysis of Nocardia otitidis-caviarum NEB252.</title>
        <authorList>
            <person name="Fomenkov A."/>
            <person name="Anton B.P."/>
            <person name="Vincze T."/>
            <person name="Roberts R.J."/>
        </authorList>
    </citation>
    <scope>NUCLEOTIDE SEQUENCE [LARGE SCALE GENOMIC DNA]</scope>
    <source>
        <strain evidence="3 4">NEB252</strain>
    </source>
</reference>